<feature type="transmembrane region" description="Helical" evidence="9">
    <location>
        <begin position="198"/>
        <end position="220"/>
    </location>
</feature>
<keyword evidence="5 9" id="KW-1003">Cell membrane</keyword>
<evidence type="ECO:0000313" key="10">
    <source>
        <dbReference type="EMBL" id="CAB3373396.1"/>
    </source>
</evidence>
<dbReference type="GO" id="GO:0005886">
    <property type="term" value="C:plasma membrane"/>
    <property type="evidence" value="ECO:0007669"/>
    <property type="project" value="UniProtKB-SubCell"/>
</dbReference>
<dbReference type="AlphaFoldDB" id="A0A8S1CS64"/>
<feature type="transmembrane region" description="Helical" evidence="9">
    <location>
        <begin position="150"/>
        <end position="170"/>
    </location>
</feature>
<feature type="transmembrane region" description="Helical" evidence="9">
    <location>
        <begin position="415"/>
        <end position="440"/>
    </location>
</feature>
<feature type="transmembrane region" description="Helical" evidence="9">
    <location>
        <begin position="113"/>
        <end position="138"/>
    </location>
</feature>
<evidence type="ECO:0000256" key="1">
    <source>
        <dbReference type="ARBA" id="ARBA00000215"/>
    </source>
</evidence>
<dbReference type="Proteomes" id="UP000494165">
    <property type="component" value="Unassembled WGS sequence"/>
</dbReference>
<keyword evidence="8 9" id="KW-0472">Membrane</keyword>
<dbReference type="InterPro" id="IPR009357">
    <property type="entry name" value="Riboflavin_transptr"/>
</dbReference>
<comment type="similarity">
    <text evidence="3 9">Belongs to the riboflavin transporter family.</text>
</comment>
<gene>
    <name evidence="10" type="ORF">CLODIP_2_CD13265</name>
</gene>
<proteinExistence type="inferred from homology"/>
<dbReference type="GO" id="GO:0032217">
    <property type="term" value="F:riboflavin transmembrane transporter activity"/>
    <property type="evidence" value="ECO:0007669"/>
    <property type="project" value="UniProtKB-UniRule"/>
</dbReference>
<keyword evidence="6 9" id="KW-0812">Transmembrane</keyword>
<organism evidence="10 11">
    <name type="scientific">Cloeon dipterum</name>
    <dbReference type="NCBI Taxonomy" id="197152"/>
    <lineage>
        <taxon>Eukaryota</taxon>
        <taxon>Metazoa</taxon>
        <taxon>Ecdysozoa</taxon>
        <taxon>Arthropoda</taxon>
        <taxon>Hexapoda</taxon>
        <taxon>Insecta</taxon>
        <taxon>Pterygota</taxon>
        <taxon>Palaeoptera</taxon>
        <taxon>Ephemeroptera</taxon>
        <taxon>Pisciforma</taxon>
        <taxon>Baetidae</taxon>
        <taxon>Cloeon</taxon>
    </lineage>
</organism>
<protein>
    <recommendedName>
        <fullName evidence="9">Riboflavin transporter</fullName>
    </recommendedName>
</protein>
<evidence type="ECO:0000256" key="6">
    <source>
        <dbReference type="ARBA" id="ARBA00022692"/>
    </source>
</evidence>
<keyword evidence="7 9" id="KW-1133">Transmembrane helix</keyword>
<dbReference type="PANTHER" id="PTHR12929">
    <property type="entry name" value="SOLUTE CARRIER FAMILY 52"/>
    <property type="match status" value="1"/>
</dbReference>
<feature type="transmembrane region" description="Helical" evidence="9">
    <location>
        <begin position="346"/>
        <end position="366"/>
    </location>
</feature>
<comment type="catalytic activity">
    <reaction evidence="1 9">
        <text>riboflavin(in) = riboflavin(out)</text>
        <dbReference type="Rhea" id="RHEA:35015"/>
        <dbReference type="ChEBI" id="CHEBI:57986"/>
    </reaction>
</comment>
<evidence type="ECO:0000256" key="2">
    <source>
        <dbReference type="ARBA" id="ARBA00004651"/>
    </source>
</evidence>
<evidence type="ECO:0000256" key="9">
    <source>
        <dbReference type="RuleBase" id="RU368035"/>
    </source>
</evidence>
<evidence type="ECO:0000256" key="4">
    <source>
        <dbReference type="ARBA" id="ARBA00022448"/>
    </source>
</evidence>
<keyword evidence="11" id="KW-1185">Reference proteome</keyword>
<dbReference type="PANTHER" id="PTHR12929:SF10">
    <property type="entry name" value="RIBOFLAVIN TRANSPORTER"/>
    <property type="match status" value="1"/>
</dbReference>
<comment type="subcellular location">
    <subcellularLocation>
        <location evidence="2 9">Cell membrane</location>
        <topology evidence="2 9">Multi-pass membrane protein</topology>
    </subcellularLocation>
</comment>
<evidence type="ECO:0000256" key="5">
    <source>
        <dbReference type="ARBA" id="ARBA00022475"/>
    </source>
</evidence>
<evidence type="ECO:0000256" key="8">
    <source>
        <dbReference type="ARBA" id="ARBA00023136"/>
    </source>
</evidence>
<feature type="transmembrane region" description="Helical" evidence="9">
    <location>
        <begin position="253"/>
        <end position="274"/>
    </location>
</feature>
<keyword evidence="4 9" id="KW-0813">Transport</keyword>
<feature type="transmembrane region" description="Helical" evidence="9">
    <location>
        <begin position="286"/>
        <end position="307"/>
    </location>
</feature>
<dbReference type="EMBL" id="CADEPI010000084">
    <property type="protein sequence ID" value="CAB3373396.1"/>
    <property type="molecule type" value="Genomic_DNA"/>
</dbReference>
<feature type="transmembrane region" description="Helical" evidence="9">
    <location>
        <begin position="81"/>
        <end position="101"/>
    </location>
</feature>
<evidence type="ECO:0000313" key="11">
    <source>
        <dbReference type="Proteomes" id="UP000494165"/>
    </source>
</evidence>
<feature type="transmembrane region" description="Helical" evidence="9">
    <location>
        <begin position="316"/>
        <end position="334"/>
    </location>
</feature>
<feature type="transmembrane region" description="Helical" evidence="9">
    <location>
        <begin position="51"/>
        <end position="69"/>
    </location>
</feature>
<evidence type="ECO:0000256" key="7">
    <source>
        <dbReference type="ARBA" id="ARBA00022989"/>
    </source>
</evidence>
<evidence type="ECO:0000256" key="3">
    <source>
        <dbReference type="ARBA" id="ARBA00006366"/>
    </source>
</evidence>
<dbReference type="Pfam" id="PF06237">
    <property type="entry name" value="SLC52_ribofla_tr"/>
    <property type="match status" value="2"/>
</dbReference>
<dbReference type="OrthoDB" id="9995836at2759"/>
<comment type="caution">
    <text evidence="10">The sequence shown here is derived from an EMBL/GenBank/DDBJ whole genome shotgun (WGS) entry which is preliminary data.</text>
</comment>
<reference evidence="10 11" key="1">
    <citation type="submission" date="2020-04" db="EMBL/GenBank/DDBJ databases">
        <authorList>
            <person name="Alioto T."/>
            <person name="Alioto T."/>
            <person name="Gomez Garrido J."/>
        </authorList>
    </citation>
    <scope>NUCLEOTIDE SEQUENCE [LARGE SCALE GENOMIC DNA]</scope>
</reference>
<name>A0A8S1CS64_9INSE</name>
<comment type="function">
    <text evidence="9">Plasma membrane transporter mediating the uptake by cells of the water soluble vitamin B2/riboflavin that plays a key role in biochemical oxidation-reduction reactions of the carbohydrate, lipid, and amino acid metabolism.</text>
</comment>
<feature type="transmembrane region" description="Helical" evidence="9">
    <location>
        <begin position="12"/>
        <end position="31"/>
    </location>
</feature>
<accession>A0A8S1CS64</accession>
<sequence>MDVKWFKERVVAVDVLSALFGIASWVAINGLWVQLPLLVQALPEGWSLPSYLSIIIQIANIGPLSYGLLSRMWPHVVTPVRATWVTLTVGVAASVLMPIFWRETAVVFGEERSIALLGLTLALSLVDCTSSVLFLPYIGLFKGIYLPSLMLGEGLSAFLPSIVATIQGVGKSTCVNSTDPNWPGLVEELTPPLFSTEIFFVTLAVMMVIATAAFCGLEYLPVCEQERLKEKEKEDQKQSYAVLEGPLHNKTTLVQILLMQFWLCLLSNGLMVGLQSYSAMPYGSQAYHYAAILFNVANPLSCLFALYKACLSLRGIFSLLVGSSLLSAYLLWTAATSPTPPLVEHVAGAVIVVLCWFLYAGVANYAKVSAACVLRQNCWERHEQVQQDNGSMREDSLEGSIMVSKRVRTPAEERLFYFGVATQVGSLVGSVIAFVLVNILKLFVAKYPCQ</sequence>